<sequence length="676" mass="77078">MWFNQSREFRSTEFVDANPNGNETPQGVKQLTKSAENLNARPRTTTCPIRDHSHCRLVMRTTNPDDIRTEEPLVVKPVDQARQTKFTSNSKRDDPRLYAGILRKQDLLRFLQEVNKSDTNDLVEQVYRTHESGTKSDTNPYEKEVDAEHFNRDGKEEVAGLNEPRKNESRCTHTVDESTTPVEELSKNVFVDKKNHVLTYWIPVLLDGFTLEEEVRCSKLSIRIRKGDSDHRLPVLFDGDDTCAIDLTNLIETGENWEKLLKSTNSNARNKVQNVAYLMIKKKQLNTVDSFALASSFSAQLHIALSRKCRYIRDNRPTTDRPITGSYITQLDRLIFQAADAVNRIPKLALNWNACQPFELYELNGSQERPDHQGQFPSSRSDTASECEGDSDGSLVNVIEHLNGIKHAGEHKNITHECCIGNHYNLLKSIQLCDDNHRACKPCALAYMKQKLNAVCCGVTEDEVLWPCPQTGCNKSLSRLAQLQGCPLSRLVSVWKCADFLTQIKATLADRGPRYPVFYANPDIDPTVAIAIWSGPLRQTPTKPVEISLSQSTTPTLCIPKLHFSPWVEWEIHWPASCQATRKFHQMVDKLRDLKFTTELLSPDPHGLRPLHSPEPGDVRGRYYCLALNVSWRRNMTIHRYLDTTYWNAWNFNDSVSVLHLFPVQCSALNGILIYF</sequence>
<dbReference type="Proteomes" id="UP000728185">
    <property type="component" value="Unassembled WGS sequence"/>
</dbReference>
<evidence type="ECO:0000313" key="3">
    <source>
        <dbReference type="Proteomes" id="UP000728185"/>
    </source>
</evidence>
<evidence type="ECO:0000313" key="2">
    <source>
        <dbReference type="EMBL" id="KAA0196715.1"/>
    </source>
</evidence>
<organism evidence="2 3">
    <name type="scientific">Fasciolopsis buskii</name>
    <dbReference type="NCBI Taxonomy" id="27845"/>
    <lineage>
        <taxon>Eukaryota</taxon>
        <taxon>Metazoa</taxon>
        <taxon>Spiralia</taxon>
        <taxon>Lophotrochozoa</taxon>
        <taxon>Platyhelminthes</taxon>
        <taxon>Trematoda</taxon>
        <taxon>Digenea</taxon>
        <taxon>Plagiorchiida</taxon>
        <taxon>Echinostomata</taxon>
        <taxon>Echinostomatoidea</taxon>
        <taxon>Fasciolidae</taxon>
        <taxon>Fasciolopsis</taxon>
    </lineage>
</organism>
<protein>
    <submittedName>
        <fullName evidence="2">Uncharacterized protein</fullName>
    </submittedName>
</protein>
<gene>
    <name evidence="2" type="ORF">FBUS_04733</name>
</gene>
<dbReference type="AlphaFoldDB" id="A0A8E0VMA3"/>
<accession>A0A8E0VMA3</accession>
<keyword evidence="3" id="KW-1185">Reference proteome</keyword>
<proteinExistence type="predicted"/>
<feature type="region of interest" description="Disordered" evidence="1">
    <location>
        <begin position="1"/>
        <end position="27"/>
    </location>
</feature>
<comment type="caution">
    <text evidence="2">The sequence shown here is derived from an EMBL/GenBank/DDBJ whole genome shotgun (WGS) entry which is preliminary data.</text>
</comment>
<feature type="region of interest" description="Disordered" evidence="1">
    <location>
        <begin position="368"/>
        <end position="391"/>
    </location>
</feature>
<evidence type="ECO:0000256" key="1">
    <source>
        <dbReference type="SAM" id="MobiDB-lite"/>
    </source>
</evidence>
<name>A0A8E0VMA3_9TREM</name>
<reference evidence="2" key="1">
    <citation type="submission" date="2019-05" db="EMBL/GenBank/DDBJ databases">
        <title>Annotation for the trematode Fasciolopsis buski.</title>
        <authorList>
            <person name="Choi Y.-J."/>
        </authorList>
    </citation>
    <scope>NUCLEOTIDE SEQUENCE</scope>
    <source>
        <strain evidence="2">HT</strain>
        <tissue evidence="2">Whole worm</tissue>
    </source>
</reference>
<feature type="compositionally biased region" description="Polar residues" evidence="1">
    <location>
        <begin position="375"/>
        <end position="384"/>
    </location>
</feature>
<dbReference type="EMBL" id="LUCM01002856">
    <property type="protein sequence ID" value="KAA0196715.1"/>
    <property type="molecule type" value="Genomic_DNA"/>
</dbReference>